<feature type="region of interest" description="Disordered" evidence="1">
    <location>
        <begin position="325"/>
        <end position="345"/>
    </location>
</feature>
<accession>A0A0G4G1B4</accession>
<name>A0A0G4G1B4_9ALVE</name>
<dbReference type="VEuPathDB" id="CryptoDB:Cvel_19757"/>
<feature type="transmembrane region" description="Helical" evidence="2">
    <location>
        <begin position="31"/>
        <end position="54"/>
    </location>
</feature>
<evidence type="ECO:0000256" key="1">
    <source>
        <dbReference type="SAM" id="MobiDB-lite"/>
    </source>
</evidence>
<feature type="region of interest" description="Disordered" evidence="1">
    <location>
        <begin position="481"/>
        <end position="524"/>
    </location>
</feature>
<feature type="transmembrane region" description="Helical" evidence="2">
    <location>
        <begin position="243"/>
        <end position="267"/>
    </location>
</feature>
<feature type="compositionally biased region" description="Low complexity" evidence="1">
    <location>
        <begin position="498"/>
        <end position="512"/>
    </location>
</feature>
<feature type="region of interest" description="Disordered" evidence="1">
    <location>
        <begin position="390"/>
        <end position="432"/>
    </location>
</feature>
<feature type="compositionally biased region" description="Low complexity" evidence="1">
    <location>
        <begin position="325"/>
        <end position="335"/>
    </location>
</feature>
<reference evidence="3" key="1">
    <citation type="submission" date="2014-11" db="EMBL/GenBank/DDBJ databases">
        <authorList>
            <person name="Otto D Thomas"/>
            <person name="Naeem Raeece"/>
        </authorList>
    </citation>
    <scope>NUCLEOTIDE SEQUENCE</scope>
</reference>
<evidence type="ECO:0000256" key="2">
    <source>
        <dbReference type="SAM" id="Phobius"/>
    </source>
</evidence>
<dbReference type="PhylomeDB" id="A0A0G4G1B4"/>
<feature type="compositionally biased region" description="Low complexity" evidence="1">
    <location>
        <begin position="390"/>
        <end position="406"/>
    </location>
</feature>
<keyword evidence="2" id="KW-0812">Transmembrane</keyword>
<dbReference type="AlphaFoldDB" id="A0A0G4G1B4"/>
<protein>
    <submittedName>
        <fullName evidence="3">Uncharacterized protein</fullName>
    </submittedName>
</protein>
<sequence length="524" mass="57588">MGRRAREEVVGNRVRSGRGGGKNINDHQNRVLRTIGGIGGVGVCTSNFVFEYFLALEEFLVFKGIFGLTCAAVASCWGVEWFFFTDFVTRSLLAVTAVFLALTLPHIYAIAHVRGLQQHSQNVERRLRAPDPVPSPSEKGARCWRVKSVVQKTVLLLSPMRAKSALHVTLLTFFRIAIEYIDISTDIGAGVLFLRLGYKSTLPLQSVDVLAFGVLGFAVLDTFPFAVRYALPPTLFSERFLLWLYGVSVFCEFLIFVFTIVLIQSMWTHFGNEDAEASFIILDILSTAFGILTGLVVMYVNGLDSRLKTAKSQVTTSLRRLQRTLTNSSVQSPRKSPIPSPSRTPVHLAETAQIPLPVSDSTHRGVVGFQTQPSLTAVVVPSEDGLVPATPQLQQQQQQHSQSARTLQKEDSEVQKRNGGLEDGDRTSMDYNSESIHIYDSREDTLLRLPGGGTEAPSVGLRGEREGIRVAVARREKGKQTLGFGYPPRLPHLQTRQSIDSPSGSDSASLSSKVVGVNEINSEP</sequence>
<keyword evidence="2" id="KW-0472">Membrane</keyword>
<feature type="transmembrane region" description="Helical" evidence="2">
    <location>
        <begin position="91"/>
        <end position="111"/>
    </location>
</feature>
<keyword evidence="2" id="KW-1133">Transmembrane helix</keyword>
<gene>
    <name evidence="3" type="ORF">Cvel_19757</name>
</gene>
<feature type="transmembrane region" description="Helical" evidence="2">
    <location>
        <begin position="279"/>
        <end position="300"/>
    </location>
</feature>
<feature type="transmembrane region" description="Helical" evidence="2">
    <location>
        <begin position="209"/>
        <end position="231"/>
    </location>
</feature>
<evidence type="ECO:0000313" key="3">
    <source>
        <dbReference type="EMBL" id="CEM21859.1"/>
    </source>
</evidence>
<organism evidence="3">
    <name type="scientific">Chromera velia CCMP2878</name>
    <dbReference type="NCBI Taxonomy" id="1169474"/>
    <lineage>
        <taxon>Eukaryota</taxon>
        <taxon>Sar</taxon>
        <taxon>Alveolata</taxon>
        <taxon>Colpodellida</taxon>
        <taxon>Chromeraceae</taxon>
        <taxon>Chromera</taxon>
    </lineage>
</organism>
<feature type="compositionally biased region" description="Basic and acidic residues" evidence="1">
    <location>
        <begin position="407"/>
        <end position="428"/>
    </location>
</feature>
<feature type="transmembrane region" description="Helical" evidence="2">
    <location>
        <begin position="60"/>
        <end position="84"/>
    </location>
</feature>
<proteinExistence type="predicted"/>
<dbReference type="EMBL" id="CDMZ01000807">
    <property type="protein sequence ID" value="CEM21859.1"/>
    <property type="molecule type" value="Genomic_DNA"/>
</dbReference>